<reference evidence="3 4" key="2">
    <citation type="submission" date="2016-05" db="EMBL/GenBank/DDBJ databases">
        <title>Lineage-specific infection strategies underlie the spectrum of fungal disease in amphibians.</title>
        <authorList>
            <person name="Cuomo C.A."/>
            <person name="Farrer R.A."/>
            <person name="James T."/>
            <person name="Longcore J."/>
            <person name="Birren B."/>
        </authorList>
    </citation>
    <scope>NUCLEOTIDE SEQUENCE [LARGE SCALE GENOMIC DNA]</scope>
    <source>
        <strain evidence="3 4">JEL423</strain>
    </source>
</reference>
<dbReference type="OrthoDB" id="5559126at2759"/>
<name>A0A177W8P1_BATDL</name>
<keyword evidence="2" id="KW-0732">Signal</keyword>
<feature type="region of interest" description="Disordered" evidence="1">
    <location>
        <begin position="208"/>
        <end position="349"/>
    </location>
</feature>
<dbReference type="Proteomes" id="UP000077115">
    <property type="component" value="Unassembled WGS sequence"/>
</dbReference>
<feature type="chain" id="PRO_5008077387" description="Chitin-binding type-4 domain-containing protein" evidence="2">
    <location>
        <begin position="24"/>
        <end position="398"/>
    </location>
</feature>
<proteinExistence type="predicted"/>
<feature type="signal peptide" evidence="2">
    <location>
        <begin position="1"/>
        <end position="23"/>
    </location>
</feature>
<feature type="compositionally biased region" description="Basic residues" evidence="1">
    <location>
        <begin position="243"/>
        <end position="259"/>
    </location>
</feature>
<dbReference type="EMBL" id="DS022300">
    <property type="protein sequence ID" value="OAJ36092.1"/>
    <property type="molecule type" value="Genomic_DNA"/>
</dbReference>
<gene>
    <name evidence="3" type="ORF">BDEG_20304</name>
</gene>
<evidence type="ECO:0008006" key="5">
    <source>
        <dbReference type="Google" id="ProtNLM"/>
    </source>
</evidence>
<feature type="compositionally biased region" description="Polar residues" evidence="1">
    <location>
        <begin position="292"/>
        <end position="320"/>
    </location>
</feature>
<protein>
    <recommendedName>
        <fullName evidence="5">Chitin-binding type-4 domain-containing protein</fullName>
    </recommendedName>
</protein>
<dbReference type="STRING" id="403673.A0A177W8P1"/>
<evidence type="ECO:0000313" key="4">
    <source>
        <dbReference type="Proteomes" id="UP000077115"/>
    </source>
</evidence>
<dbReference type="VEuPathDB" id="FungiDB:BDEG_20304"/>
<evidence type="ECO:0000256" key="1">
    <source>
        <dbReference type="SAM" id="MobiDB-lite"/>
    </source>
</evidence>
<accession>A0A177W8P1</accession>
<feature type="compositionally biased region" description="Low complexity" evidence="1">
    <location>
        <begin position="321"/>
        <end position="337"/>
    </location>
</feature>
<sequence length="398" mass="42861">MTKILLFTSCIVLLGYSIPSTSAHGLFLFPGPLDSPGFFGATRGYDLAKTDISTLRNPLSSPNFCRGKPSRSPVNISLKNGAQFTITLAFSLQANHIGPCSIQMIDPNNPDSDPVIIASVNGPNGCAVKPLSRYSTLDGPTSQVCPGLVPPGIKDASNDMCMSEWTFDVKNVDKIKCTTCIMRWLWSGQHLSVTDPEEYENCIDVRLSGETGGTPGPVIVTTTSLDTPTATTEDNREPTPSSKPRRKNPRKSKTRKPTKTSKSPKSVQAKTTYPKQEENNEVSNFLKKSDLDNSTATPCSTSDDSSLVNDSANNQVTDSFTLSTASQDTQSDDLTSSGWSECKKSDNSSGPYYACAATDGEGADYFACYAEDSLRPPRKESCAPGTSCNQAGNWIKCY</sequence>
<feature type="compositionally biased region" description="Low complexity" evidence="1">
    <location>
        <begin position="216"/>
        <end position="242"/>
    </location>
</feature>
<organism evidence="3 4">
    <name type="scientific">Batrachochytrium dendrobatidis (strain JEL423)</name>
    <dbReference type="NCBI Taxonomy" id="403673"/>
    <lineage>
        <taxon>Eukaryota</taxon>
        <taxon>Fungi</taxon>
        <taxon>Fungi incertae sedis</taxon>
        <taxon>Chytridiomycota</taxon>
        <taxon>Chytridiomycota incertae sedis</taxon>
        <taxon>Chytridiomycetes</taxon>
        <taxon>Rhizophydiales</taxon>
        <taxon>Rhizophydiales incertae sedis</taxon>
        <taxon>Batrachochytrium</taxon>
    </lineage>
</organism>
<evidence type="ECO:0000313" key="3">
    <source>
        <dbReference type="EMBL" id="OAJ36092.1"/>
    </source>
</evidence>
<dbReference type="AlphaFoldDB" id="A0A177W8P1"/>
<reference evidence="3 4" key="1">
    <citation type="submission" date="2006-10" db="EMBL/GenBank/DDBJ databases">
        <title>The Genome Sequence of Batrachochytrium dendrobatidis JEL423.</title>
        <authorList>
            <consortium name="The Broad Institute Genome Sequencing Platform"/>
            <person name="Birren B."/>
            <person name="Lander E."/>
            <person name="Galagan J."/>
            <person name="Cuomo C."/>
            <person name="Devon K."/>
            <person name="Jaffe D."/>
            <person name="Butler J."/>
            <person name="Alvarez P."/>
            <person name="Gnerre S."/>
            <person name="Grabherr M."/>
            <person name="Kleber M."/>
            <person name="Mauceli E."/>
            <person name="Brockman W."/>
            <person name="Young S."/>
            <person name="LaButti K."/>
            <person name="Sykes S."/>
            <person name="DeCaprio D."/>
            <person name="Crawford M."/>
            <person name="Koehrsen M."/>
            <person name="Engels R."/>
            <person name="Montgomery P."/>
            <person name="Pearson M."/>
            <person name="Howarth C."/>
            <person name="Larson L."/>
            <person name="White J."/>
            <person name="O'Leary S."/>
            <person name="Kodira C."/>
            <person name="Zeng Q."/>
            <person name="Yandava C."/>
            <person name="Alvarado L."/>
            <person name="Longcore J."/>
            <person name="James T."/>
        </authorList>
    </citation>
    <scope>NUCLEOTIDE SEQUENCE [LARGE SCALE GENOMIC DNA]</scope>
    <source>
        <strain evidence="3 4">JEL423</strain>
    </source>
</reference>
<evidence type="ECO:0000256" key="2">
    <source>
        <dbReference type="SAM" id="SignalP"/>
    </source>
</evidence>